<protein>
    <recommendedName>
        <fullName evidence="8">Radical SAM core domain-containing protein</fullName>
    </recommendedName>
</protein>
<comment type="cofactor">
    <cofactor evidence="1">
        <name>[4Fe-4S] cluster</name>
        <dbReference type="ChEBI" id="CHEBI:49883"/>
    </cofactor>
</comment>
<name>A0ABR9LNS7_9ACTN</name>
<dbReference type="RefSeq" id="WP_192783603.1">
    <property type="nucleotide sequence ID" value="NZ_JADBEK010000001.1"/>
</dbReference>
<dbReference type="EMBL" id="JADBEK010000001">
    <property type="protein sequence ID" value="MBE1582301.1"/>
    <property type="molecule type" value="Genomic_DNA"/>
</dbReference>
<keyword evidence="6" id="KW-0408">Iron</keyword>
<accession>A0ABR9LNS7</accession>
<sequence length="732" mass="81218">MDFLLSETGLTLLAERLERRAQKPSDRRARRGALLAPSAIGEIEKAKAVLRSFEGLEDAELYAAAQVTLRNAMWCVSAAFDGLRFDLTANDLYYSARSAASVLEATTDPERNVYRWAMDHLDLDDVIDDPGLGLVGVSVSADTQLVAAMTFARMVKQCRPDMHVVMGGNFTTRMVTRWEERHPFFDYVDSFILYEGEEALPALCEELFENGRRPVPGLVRAGRDGLTRTPPQDIDVSAVPFPDYSDSPLDKYFAPGPILPTYASRSCAWNCAFCAIPFASNKFRMRSGERVADEMDALSERYGTQYFYLVDEIITLRSFQEVGRELLTRGREYLWYGETRFFGGLDKEMAQGMHDAGCRRLSLGMESYNQRVLDLMGKGTQLEWIEPNLDALLSAGIPVHLFCIVGFPGETRDEAERTVAFATETCRRATSDYGVDHTTWAAAPFVLDLHSPIGRDPMRFGVVLMKPPPEEDLALTTNYRVLNGVSQEESWTIARRADNTEAVPDPGDTFWFDPPVRHYVEERLFLRTCLGLGPEQDPERPVRAWRGPDVPVALDDGVTCRWFDSSPMSGRPALVLYSPAADAVLEFPGLAESAANVLRRHSSVAEKAAGLAGDDEQRVLLLETLGAADRLGFFRGGSAAETELVACEFRQEIGVSGHFDLEGNTGRLRSEPLGRTVTVGARSYGAYLLCRDGCRATDSRTAKLGFDPENPLEFVETLRPLIAHGLVYATPA</sequence>
<evidence type="ECO:0000256" key="3">
    <source>
        <dbReference type="ARBA" id="ARBA00022679"/>
    </source>
</evidence>
<proteinExistence type="predicted"/>
<dbReference type="InterPro" id="IPR034466">
    <property type="entry name" value="Methyltransferase_Class_B"/>
</dbReference>
<feature type="domain" description="Radical SAM core" evidence="8">
    <location>
        <begin position="253"/>
        <end position="494"/>
    </location>
</feature>
<dbReference type="PANTHER" id="PTHR43409:SF7">
    <property type="entry name" value="BLL1977 PROTEIN"/>
    <property type="match status" value="1"/>
</dbReference>
<reference evidence="9 10" key="1">
    <citation type="submission" date="2020-10" db="EMBL/GenBank/DDBJ databases">
        <title>Sequencing the genomes of 1000 actinobacteria strains.</title>
        <authorList>
            <person name="Klenk H.-P."/>
        </authorList>
    </citation>
    <scope>NUCLEOTIDE SEQUENCE [LARGE SCALE GENOMIC DNA]</scope>
    <source>
        <strain evidence="9 10">DSM 43173</strain>
    </source>
</reference>
<comment type="caution">
    <text evidence="9">The sequence shown here is derived from an EMBL/GenBank/DDBJ whole genome shotgun (WGS) entry which is preliminary data.</text>
</comment>
<evidence type="ECO:0000256" key="2">
    <source>
        <dbReference type="ARBA" id="ARBA00022603"/>
    </source>
</evidence>
<dbReference type="InterPro" id="IPR007197">
    <property type="entry name" value="rSAM"/>
</dbReference>
<dbReference type="Gene3D" id="3.40.50.280">
    <property type="entry name" value="Cobalamin-binding domain"/>
    <property type="match status" value="1"/>
</dbReference>
<dbReference type="Proteomes" id="UP000633509">
    <property type="component" value="Unassembled WGS sequence"/>
</dbReference>
<dbReference type="CDD" id="cd01335">
    <property type="entry name" value="Radical_SAM"/>
    <property type="match status" value="1"/>
</dbReference>
<keyword evidence="3" id="KW-0808">Transferase</keyword>
<keyword evidence="10" id="KW-1185">Reference proteome</keyword>
<dbReference type="SFLD" id="SFLDG01123">
    <property type="entry name" value="methyltransferase_(Class_B)"/>
    <property type="match status" value="1"/>
</dbReference>
<dbReference type="PANTHER" id="PTHR43409">
    <property type="entry name" value="ANAEROBIC MAGNESIUM-PROTOPORPHYRIN IX MONOMETHYL ESTER CYCLASE-RELATED"/>
    <property type="match status" value="1"/>
</dbReference>
<evidence type="ECO:0000256" key="1">
    <source>
        <dbReference type="ARBA" id="ARBA00001966"/>
    </source>
</evidence>
<evidence type="ECO:0000313" key="10">
    <source>
        <dbReference type="Proteomes" id="UP000633509"/>
    </source>
</evidence>
<dbReference type="InterPro" id="IPR006638">
    <property type="entry name" value="Elp3/MiaA/NifB-like_rSAM"/>
</dbReference>
<evidence type="ECO:0000256" key="5">
    <source>
        <dbReference type="ARBA" id="ARBA00022723"/>
    </source>
</evidence>
<dbReference type="InterPro" id="IPR058240">
    <property type="entry name" value="rSAM_sf"/>
</dbReference>
<evidence type="ECO:0000256" key="7">
    <source>
        <dbReference type="ARBA" id="ARBA00023014"/>
    </source>
</evidence>
<dbReference type="SMART" id="SM00729">
    <property type="entry name" value="Elp3"/>
    <property type="match status" value="1"/>
</dbReference>
<dbReference type="SFLD" id="SFLDS00029">
    <property type="entry name" value="Radical_SAM"/>
    <property type="match status" value="1"/>
</dbReference>
<evidence type="ECO:0000313" key="9">
    <source>
        <dbReference type="EMBL" id="MBE1582301.1"/>
    </source>
</evidence>
<evidence type="ECO:0000256" key="4">
    <source>
        <dbReference type="ARBA" id="ARBA00022691"/>
    </source>
</evidence>
<dbReference type="InterPro" id="IPR051198">
    <property type="entry name" value="BchE-like"/>
</dbReference>
<evidence type="ECO:0000259" key="8">
    <source>
        <dbReference type="PROSITE" id="PS51918"/>
    </source>
</evidence>
<organism evidence="9 10">
    <name type="scientific">Nonomuraea angiospora</name>
    <dbReference type="NCBI Taxonomy" id="46172"/>
    <lineage>
        <taxon>Bacteria</taxon>
        <taxon>Bacillati</taxon>
        <taxon>Actinomycetota</taxon>
        <taxon>Actinomycetes</taxon>
        <taxon>Streptosporangiales</taxon>
        <taxon>Streptosporangiaceae</taxon>
        <taxon>Nonomuraea</taxon>
    </lineage>
</organism>
<keyword evidence="4" id="KW-0949">S-adenosyl-L-methionine</keyword>
<dbReference type="InterPro" id="IPR023404">
    <property type="entry name" value="rSAM_horseshoe"/>
</dbReference>
<dbReference type="Gene3D" id="3.80.30.20">
    <property type="entry name" value="tm_1862 like domain"/>
    <property type="match status" value="1"/>
</dbReference>
<dbReference type="SUPFAM" id="SSF102114">
    <property type="entry name" value="Radical SAM enzymes"/>
    <property type="match status" value="1"/>
</dbReference>
<keyword evidence="2" id="KW-0489">Methyltransferase</keyword>
<keyword evidence="7" id="KW-0411">Iron-sulfur</keyword>
<keyword evidence="5" id="KW-0479">Metal-binding</keyword>
<gene>
    <name evidence="9" type="ORF">H4W80_000559</name>
</gene>
<dbReference type="SFLD" id="SFLDG01082">
    <property type="entry name" value="B12-binding_domain_containing"/>
    <property type="match status" value="1"/>
</dbReference>
<dbReference type="PROSITE" id="PS51918">
    <property type="entry name" value="RADICAL_SAM"/>
    <property type="match status" value="1"/>
</dbReference>
<dbReference type="Pfam" id="PF04055">
    <property type="entry name" value="Radical_SAM"/>
    <property type="match status" value="1"/>
</dbReference>
<evidence type="ECO:0000256" key="6">
    <source>
        <dbReference type="ARBA" id="ARBA00023004"/>
    </source>
</evidence>